<dbReference type="AlphaFoldDB" id="A0A2K3LAJ6"/>
<reference evidence="1 2" key="2">
    <citation type="journal article" date="2017" name="Front. Plant Sci.">
        <title>Gene Classification and Mining of Molecular Markers Useful in Red Clover (Trifolium pratense) Breeding.</title>
        <authorList>
            <person name="Istvanek J."/>
            <person name="Dluhosova J."/>
            <person name="Dluhos P."/>
            <person name="Patkova L."/>
            <person name="Nedelnik J."/>
            <person name="Repkova J."/>
        </authorList>
    </citation>
    <scope>NUCLEOTIDE SEQUENCE [LARGE SCALE GENOMIC DNA]</scope>
    <source>
        <strain evidence="2">cv. Tatra</strain>
        <tissue evidence="1">Young leaves</tissue>
    </source>
</reference>
<organism evidence="1 2">
    <name type="scientific">Trifolium pratense</name>
    <name type="common">Red clover</name>
    <dbReference type="NCBI Taxonomy" id="57577"/>
    <lineage>
        <taxon>Eukaryota</taxon>
        <taxon>Viridiplantae</taxon>
        <taxon>Streptophyta</taxon>
        <taxon>Embryophyta</taxon>
        <taxon>Tracheophyta</taxon>
        <taxon>Spermatophyta</taxon>
        <taxon>Magnoliopsida</taxon>
        <taxon>eudicotyledons</taxon>
        <taxon>Gunneridae</taxon>
        <taxon>Pentapetalae</taxon>
        <taxon>rosids</taxon>
        <taxon>fabids</taxon>
        <taxon>Fabales</taxon>
        <taxon>Fabaceae</taxon>
        <taxon>Papilionoideae</taxon>
        <taxon>50 kb inversion clade</taxon>
        <taxon>NPAAA clade</taxon>
        <taxon>Hologalegina</taxon>
        <taxon>IRL clade</taxon>
        <taxon>Trifolieae</taxon>
        <taxon>Trifolium</taxon>
    </lineage>
</organism>
<proteinExistence type="predicted"/>
<gene>
    <name evidence="1" type="ORF">L195_g031496</name>
</gene>
<dbReference type="EMBL" id="ASHM01029218">
    <property type="protein sequence ID" value="PNX75558.1"/>
    <property type="molecule type" value="Genomic_DNA"/>
</dbReference>
<evidence type="ECO:0000313" key="2">
    <source>
        <dbReference type="Proteomes" id="UP000236291"/>
    </source>
</evidence>
<reference evidence="1 2" key="1">
    <citation type="journal article" date="2014" name="Am. J. Bot.">
        <title>Genome assembly and annotation for red clover (Trifolium pratense; Fabaceae).</title>
        <authorList>
            <person name="Istvanek J."/>
            <person name="Jaros M."/>
            <person name="Krenek A."/>
            <person name="Repkova J."/>
        </authorList>
    </citation>
    <scope>NUCLEOTIDE SEQUENCE [LARGE SCALE GENOMIC DNA]</scope>
    <source>
        <strain evidence="2">cv. Tatra</strain>
        <tissue evidence="1">Young leaves</tissue>
    </source>
</reference>
<dbReference type="Proteomes" id="UP000236291">
    <property type="component" value="Unassembled WGS sequence"/>
</dbReference>
<name>A0A2K3LAJ6_TRIPR</name>
<protein>
    <submittedName>
        <fullName evidence="1">Uncharacterized protein</fullName>
    </submittedName>
</protein>
<sequence length="41" mass="4328">MNGSGHTFSRVSAICENPIITVSPLSASIWRALHTTAGRTS</sequence>
<accession>A0A2K3LAJ6</accession>
<evidence type="ECO:0000313" key="1">
    <source>
        <dbReference type="EMBL" id="PNX75558.1"/>
    </source>
</evidence>
<comment type="caution">
    <text evidence="1">The sequence shown here is derived from an EMBL/GenBank/DDBJ whole genome shotgun (WGS) entry which is preliminary data.</text>
</comment>